<name>A0ABP9RNA7_9ACTN</name>
<sequence>MTFYNSGNARDTPHANPADRREALLEALRWMTVYESATAATPRNRLQRVVKRNGDLLSNSGALMATSVMTSLLGFVYWWVADRSFSPDAVGAASAGISAMTLVGTLGMFGMGTLLISELPKAKRGQWSLISTCVTVAAAASTLGGLIYVGLALFVIPGLRGSLGSPLGILLLIVAMGLNGAMLVFDEGLVGLLLGHLQLLRNAYFAVGKLVVVGVVALLPVAVTGGEILATWVAGILLSLPLLWLSLRSREIGSVRPHLSALRGLGRNALDHNLLNVALFLPRTSLPLVVTGVISTRANAAFYTAWMVMSFLSMIPGSIATTLFAVARGDLAGLRARVRIGLTLALGVGVPVSTGIAVLAKPIMSVFGHEYAASASGALSVLALTYVVGVVRQFYVAISRVKQRARQASIYAVAIGIMELGAAWVGGHHGGLSGLVAWLAGAFVVEGVFMAPTVIRVALVRVAPTPPADSTSAEESAGAAESGTGGEQSSDPQSAAAKALTTPVVPARPRKKSTSGKKRAPELPGEQTVVFTNSRPDETMVIPRAAPGDTMVLTGSKPDETMVLGGSRPDETMVISRSKADDPAATQVVAPTAGRPGAAPGAGRPAATPSAGRPSAGRPSAGGPSAGGPASAPRGPVKMGEVNPWFTADARELFTPVSADETAVIPRPRVGEPPVPSQPRPDETAVIPRPRLPEMPAASQPRPDDTAVIPRPRVPEMPVASQLRPDDTAVIPQPRPDDTAVIPRPRRSGSGPGAHPPTPSRGSAAERPAPSRADETAVIPRIPADVVSQLATVAIDETVVIPRPRPDESAQPPARGI</sequence>
<feature type="transmembrane region" description="Helical" evidence="7">
    <location>
        <begin position="129"/>
        <end position="156"/>
    </location>
</feature>
<feature type="transmembrane region" description="Helical" evidence="7">
    <location>
        <begin position="203"/>
        <end position="223"/>
    </location>
</feature>
<keyword evidence="3 7" id="KW-0812">Transmembrane</keyword>
<feature type="transmembrane region" description="Helical" evidence="7">
    <location>
        <begin position="56"/>
        <end position="80"/>
    </location>
</feature>
<comment type="caution">
    <text evidence="8">The sequence shown here is derived from an EMBL/GenBank/DDBJ whole genome shotgun (WGS) entry which is preliminary data.</text>
</comment>
<evidence type="ECO:0000256" key="2">
    <source>
        <dbReference type="ARBA" id="ARBA00022475"/>
    </source>
</evidence>
<evidence type="ECO:0000256" key="5">
    <source>
        <dbReference type="ARBA" id="ARBA00023136"/>
    </source>
</evidence>
<feature type="transmembrane region" description="Helical" evidence="7">
    <location>
        <begin position="432"/>
        <end position="451"/>
    </location>
</feature>
<feature type="compositionally biased region" description="Basic residues" evidence="6">
    <location>
        <begin position="508"/>
        <end position="518"/>
    </location>
</feature>
<evidence type="ECO:0000313" key="9">
    <source>
        <dbReference type="Proteomes" id="UP001501570"/>
    </source>
</evidence>
<accession>A0ABP9RNA7</accession>
<feature type="transmembrane region" description="Helical" evidence="7">
    <location>
        <begin position="168"/>
        <end position="194"/>
    </location>
</feature>
<feature type="region of interest" description="Disordered" evidence="6">
    <location>
        <begin position="577"/>
        <end position="784"/>
    </location>
</feature>
<evidence type="ECO:0008006" key="10">
    <source>
        <dbReference type="Google" id="ProtNLM"/>
    </source>
</evidence>
<organism evidence="8 9">
    <name type="scientific">Rugosimonospora acidiphila</name>
    <dbReference type="NCBI Taxonomy" id="556531"/>
    <lineage>
        <taxon>Bacteria</taxon>
        <taxon>Bacillati</taxon>
        <taxon>Actinomycetota</taxon>
        <taxon>Actinomycetes</taxon>
        <taxon>Micromonosporales</taxon>
        <taxon>Micromonosporaceae</taxon>
        <taxon>Rugosimonospora</taxon>
    </lineage>
</organism>
<keyword evidence="4 7" id="KW-1133">Transmembrane helix</keyword>
<evidence type="ECO:0000256" key="6">
    <source>
        <dbReference type="SAM" id="MobiDB-lite"/>
    </source>
</evidence>
<evidence type="ECO:0000256" key="1">
    <source>
        <dbReference type="ARBA" id="ARBA00004651"/>
    </source>
</evidence>
<dbReference type="PANTHER" id="PTHR30250">
    <property type="entry name" value="PST FAMILY PREDICTED COLANIC ACID TRANSPORTER"/>
    <property type="match status" value="1"/>
</dbReference>
<dbReference type="Proteomes" id="UP001501570">
    <property type="component" value="Unassembled WGS sequence"/>
</dbReference>
<dbReference type="PANTHER" id="PTHR30250:SF11">
    <property type="entry name" value="O-ANTIGEN TRANSPORTER-RELATED"/>
    <property type="match status" value="1"/>
</dbReference>
<feature type="region of interest" description="Disordered" evidence="6">
    <location>
        <begin position="548"/>
        <end position="567"/>
    </location>
</feature>
<evidence type="ECO:0000256" key="4">
    <source>
        <dbReference type="ARBA" id="ARBA00022989"/>
    </source>
</evidence>
<keyword evidence="9" id="KW-1185">Reference proteome</keyword>
<feature type="compositionally biased region" description="Low complexity" evidence="6">
    <location>
        <begin position="590"/>
        <end position="636"/>
    </location>
</feature>
<feature type="transmembrane region" description="Helical" evidence="7">
    <location>
        <begin position="300"/>
        <end position="326"/>
    </location>
</feature>
<feature type="transmembrane region" description="Helical" evidence="7">
    <location>
        <begin position="338"/>
        <end position="359"/>
    </location>
</feature>
<feature type="transmembrane region" description="Helical" evidence="7">
    <location>
        <begin position="408"/>
        <end position="426"/>
    </location>
</feature>
<reference evidence="9" key="1">
    <citation type="journal article" date="2019" name="Int. J. Syst. Evol. Microbiol.">
        <title>The Global Catalogue of Microorganisms (GCM) 10K type strain sequencing project: providing services to taxonomists for standard genome sequencing and annotation.</title>
        <authorList>
            <consortium name="The Broad Institute Genomics Platform"/>
            <consortium name="The Broad Institute Genome Sequencing Center for Infectious Disease"/>
            <person name="Wu L."/>
            <person name="Ma J."/>
        </authorList>
    </citation>
    <scope>NUCLEOTIDE SEQUENCE [LARGE SCALE GENOMIC DNA]</scope>
    <source>
        <strain evidence="9">JCM 18304</strain>
    </source>
</reference>
<feature type="transmembrane region" description="Helical" evidence="7">
    <location>
        <begin position="273"/>
        <end position="294"/>
    </location>
</feature>
<dbReference type="InterPro" id="IPR050833">
    <property type="entry name" value="Poly_Biosynth_Transport"/>
</dbReference>
<feature type="transmembrane region" description="Helical" evidence="7">
    <location>
        <begin position="229"/>
        <end position="247"/>
    </location>
</feature>
<dbReference type="RefSeq" id="WP_345627458.1">
    <property type="nucleotide sequence ID" value="NZ_BAABJQ010000004.1"/>
</dbReference>
<feature type="transmembrane region" description="Helical" evidence="7">
    <location>
        <begin position="371"/>
        <end position="396"/>
    </location>
</feature>
<dbReference type="EMBL" id="BAABJQ010000004">
    <property type="protein sequence ID" value="GAA5181288.1"/>
    <property type="molecule type" value="Genomic_DNA"/>
</dbReference>
<comment type="subcellular location">
    <subcellularLocation>
        <location evidence="1">Cell membrane</location>
        <topology evidence="1">Multi-pass membrane protein</topology>
    </subcellularLocation>
</comment>
<feature type="transmembrane region" description="Helical" evidence="7">
    <location>
        <begin position="92"/>
        <end position="117"/>
    </location>
</feature>
<feature type="region of interest" description="Disordered" evidence="6">
    <location>
        <begin position="797"/>
        <end position="817"/>
    </location>
</feature>
<feature type="compositionally biased region" description="Low complexity" evidence="6">
    <location>
        <begin position="470"/>
        <end position="482"/>
    </location>
</feature>
<evidence type="ECO:0000256" key="3">
    <source>
        <dbReference type="ARBA" id="ARBA00022692"/>
    </source>
</evidence>
<evidence type="ECO:0000313" key="8">
    <source>
        <dbReference type="EMBL" id="GAA5181288.1"/>
    </source>
</evidence>
<keyword evidence="5 7" id="KW-0472">Membrane</keyword>
<protein>
    <recommendedName>
        <fullName evidence="10">Membrane protein involved in the export of O-antigen and teichoic acid</fullName>
    </recommendedName>
</protein>
<evidence type="ECO:0000256" key="7">
    <source>
        <dbReference type="SAM" id="Phobius"/>
    </source>
</evidence>
<keyword evidence="2" id="KW-1003">Cell membrane</keyword>
<gene>
    <name evidence="8" type="ORF">GCM10023322_15560</name>
</gene>
<proteinExistence type="predicted"/>
<feature type="region of interest" description="Disordered" evidence="6">
    <location>
        <begin position="465"/>
        <end position="527"/>
    </location>
</feature>